<comment type="caution">
    <text evidence="1">The sequence shown here is derived from an EMBL/GenBank/DDBJ whole genome shotgun (WGS) entry which is preliminary data.</text>
</comment>
<dbReference type="Proteomes" id="UP000789860">
    <property type="component" value="Unassembled WGS sequence"/>
</dbReference>
<name>A0ACA9ML34_9GLOM</name>
<proteinExistence type="predicted"/>
<gene>
    <name evidence="1" type="ORF">SCALOS_LOCUS6736</name>
</gene>
<protein>
    <submittedName>
        <fullName evidence="1">4716_t:CDS:1</fullName>
    </submittedName>
</protein>
<sequence>MLRSFDEFDYDELAVDNRTGQGVFDFDPTDLAKGWSYENNDSVDNVYDDLDDMYEDISDDLSVIESENENLAT</sequence>
<evidence type="ECO:0000313" key="1">
    <source>
        <dbReference type="EMBL" id="CAG8595490.1"/>
    </source>
</evidence>
<feature type="non-terminal residue" evidence="1">
    <location>
        <position position="73"/>
    </location>
</feature>
<dbReference type="EMBL" id="CAJVPM010013542">
    <property type="protein sequence ID" value="CAG8595490.1"/>
    <property type="molecule type" value="Genomic_DNA"/>
</dbReference>
<accession>A0ACA9ML34</accession>
<evidence type="ECO:0000313" key="2">
    <source>
        <dbReference type="Proteomes" id="UP000789860"/>
    </source>
</evidence>
<organism evidence="1 2">
    <name type="scientific">Scutellospora calospora</name>
    <dbReference type="NCBI Taxonomy" id="85575"/>
    <lineage>
        <taxon>Eukaryota</taxon>
        <taxon>Fungi</taxon>
        <taxon>Fungi incertae sedis</taxon>
        <taxon>Mucoromycota</taxon>
        <taxon>Glomeromycotina</taxon>
        <taxon>Glomeromycetes</taxon>
        <taxon>Diversisporales</taxon>
        <taxon>Gigasporaceae</taxon>
        <taxon>Scutellospora</taxon>
    </lineage>
</organism>
<reference evidence="1" key="1">
    <citation type="submission" date="2021-06" db="EMBL/GenBank/DDBJ databases">
        <authorList>
            <person name="Kallberg Y."/>
            <person name="Tangrot J."/>
            <person name="Rosling A."/>
        </authorList>
    </citation>
    <scope>NUCLEOTIDE SEQUENCE</scope>
    <source>
        <strain evidence="1">AU212A</strain>
    </source>
</reference>
<keyword evidence="2" id="KW-1185">Reference proteome</keyword>